<dbReference type="OrthoDB" id="10641251at2759"/>
<evidence type="ECO:0000313" key="3">
    <source>
        <dbReference type="EMBL" id="OSX69559.1"/>
    </source>
</evidence>
<protein>
    <submittedName>
        <fullName evidence="3">Uncharacterized protein</fullName>
    </submittedName>
</protein>
<sequence>MQSPCGLGPVPGPALWVHAQQPIVLPHRRVLVGDLHEHPLLDDHPVDDHAHAADLGGELRLGPQAAPVGALRVADEEPHQRFAARQAAPRRRHGGGGDGAPEAPPSPPPSPPPPLLPAAAAAAAAASAASAASAPTVHDDAADEGAEFAKADRDWRFGGRPRRRRGGGAPAPPAAAAAAACAPAAAGVVAPPPARGAPPSSPPVSIASSPSPSPPPPPPPPPAPPPPPPPPPHPRRRPPPPPPPNHRVVVPLLLQHDLLRLHVDDALAQQPHRLAHVPRAHKAVEVEARERLGQPDERLELPHRNAVRRPPPRRCVGLPQQPVLGGEERPRLGEERRLDGARKAHVALEGGLGPLGGGGAPPPPPPPTAPPPSTVSIADAAVAPPAAASPPPPPPPPPSTPAAVVDVALRNVGVGGRVALVEDDKKEVKAAHNRGGHGHILLERPRPVVAAADRVGRRQHRRARHERRVDARLGERNRLLLHRFVDGDLVRRVHLVKLVNRAHAVIREHQRARLDAKLARLHILGHRRGEARRRRRFARRVDAARGKGDGVFEELGFGRRRVADDADVEVPTERHAVGGRLVDAPKEHEEDPPLDLLVPIHAGRHRRGEAGVEAGRRLDRCDFRALRGGHGVEERRLRVLLPAPVGAVAGLRGARGRRRRTAAATAAATAAGGGRLRVGHVTREEAEAVVEFAHPKLLGARHAAAASRAGGPPAPPDRDSMRSPGLASTAGSGTTMSVPVKVHVSPALAASTRSPRSTTSTVRGMDPAGISADGSCTRTRCQSMKRERSMDKFHARLFPHVPQTEVAARKVGAEELGAHLGRARDGAAEGEERADAVGAEVPELAHAGSDGRRPPPPRRPQVPSSKTCRGTTSRPNNPAPPHPNIPVVLLLDNLCKLIVVAEQVLKVDIHRRPPPLLERHQLLDVRPHRGPARDAPPPLAPVAVAIAIADAAAAAAAAAAIPLLLVRVDGHAVGANDKALEKVEEFVADEGGERVAARRAVGGSVVGGGTAAAISAGGGGAPPPAPAAATSAMSPSASEPKRLLGVAMAARGGHDDEGRVENRGGGLPAATCRGEKGGVVAGSVGHTRTSGGTRRVGGGGGTGSRRGRKRRGGTTDGGRARGSSVARVASRLAPVSKADCNPWARGAGIRTPMFGAKRPRPPLPFPYLATPSRRNFFLLRADALAQFMSDATVRVRNAAPAPRWPRVPLPAPAPHRGVARCGIGARRDGARGGRVVGRGSHGRRCGCRRAPRGAVVSSWRAPGGGDGGSGGGAVHGGSPPVGVVDSVRRPRRRC</sequence>
<feature type="compositionally biased region" description="Basic and acidic residues" evidence="2">
    <location>
        <begin position="1052"/>
        <end position="1062"/>
    </location>
</feature>
<feature type="compositionally biased region" description="Basic and acidic residues" evidence="2">
    <location>
        <begin position="147"/>
        <end position="157"/>
    </location>
</feature>
<gene>
    <name evidence="3" type="ORF">BU14_1395s0002</name>
</gene>
<feature type="compositionally biased region" description="Gly residues" evidence="2">
    <location>
        <begin position="1094"/>
        <end position="1104"/>
    </location>
</feature>
<feature type="compositionally biased region" description="Gly residues" evidence="2">
    <location>
        <begin position="1262"/>
        <end position="1275"/>
    </location>
</feature>
<proteinExistence type="predicted"/>
<name>A0A1X6NLN7_PORUM</name>
<feature type="compositionally biased region" description="Pro residues" evidence="2">
    <location>
        <begin position="360"/>
        <end position="373"/>
    </location>
</feature>
<accession>A0A1X6NLN7</accession>
<feature type="region of interest" description="Disordered" evidence="2">
    <location>
        <begin position="72"/>
        <end position="121"/>
    </location>
</feature>
<organism evidence="3 4">
    <name type="scientific">Porphyra umbilicalis</name>
    <name type="common">Purple laver</name>
    <name type="synonym">Red alga</name>
    <dbReference type="NCBI Taxonomy" id="2786"/>
    <lineage>
        <taxon>Eukaryota</taxon>
        <taxon>Rhodophyta</taxon>
        <taxon>Bangiophyceae</taxon>
        <taxon>Bangiales</taxon>
        <taxon>Bangiaceae</taxon>
        <taxon>Porphyra</taxon>
    </lineage>
</organism>
<feature type="region of interest" description="Disordered" evidence="2">
    <location>
        <begin position="307"/>
        <end position="376"/>
    </location>
</feature>
<feature type="region of interest" description="Disordered" evidence="2">
    <location>
        <begin position="845"/>
        <end position="882"/>
    </location>
</feature>
<dbReference type="PANTHER" id="PTHR13037:SF24">
    <property type="entry name" value="POLYCOMB PROTEIN PCL-RELATED"/>
    <property type="match status" value="1"/>
</dbReference>
<feature type="compositionally biased region" description="Pro residues" evidence="2">
    <location>
        <begin position="102"/>
        <end position="116"/>
    </location>
</feature>
<feature type="region of interest" description="Disordered" evidence="2">
    <location>
        <begin position="1256"/>
        <end position="1294"/>
    </location>
</feature>
<dbReference type="PANTHER" id="PTHR13037">
    <property type="entry name" value="FORMIN"/>
    <property type="match status" value="1"/>
</dbReference>
<feature type="compositionally biased region" description="Pro residues" evidence="2">
    <location>
        <begin position="211"/>
        <end position="232"/>
    </location>
</feature>
<feature type="compositionally biased region" description="Gly residues" evidence="2">
    <location>
        <begin position="350"/>
        <end position="359"/>
    </location>
</feature>
<evidence type="ECO:0000313" key="4">
    <source>
        <dbReference type="Proteomes" id="UP000218209"/>
    </source>
</evidence>
<evidence type="ECO:0000256" key="2">
    <source>
        <dbReference type="SAM" id="MobiDB-lite"/>
    </source>
</evidence>
<keyword evidence="4" id="KW-1185">Reference proteome</keyword>
<feature type="region of interest" description="Disordered" evidence="2">
    <location>
        <begin position="146"/>
        <end position="174"/>
    </location>
</feature>
<feature type="region of interest" description="Disordered" evidence="2">
    <location>
        <begin position="1016"/>
        <end position="1038"/>
    </location>
</feature>
<feature type="region of interest" description="Disordered" evidence="2">
    <location>
        <begin position="1052"/>
        <end position="1125"/>
    </location>
</feature>
<feature type="compositionally biased region" description="Pro residues" evidence="2">
    <location>
        <begin position="387"/>
        <end position="400"/>
    </location>
</feature>
<feature type="region of interest" description="Disordered" evidence="2">
    <location>
        <begin position="701"/>
        <end position="779"/>
    </location>
</feature>
<feature type="compositionally biased region" description="Low complexity" evidence="2">
    <location>
        <begin position="1082"/>
        <end position="1093"/>
    </location>
</feature>
<feature type="compositionally biased region" description="Low complexity" evidence="2">
    <location>
        <begin position="745"/>
        <end position="761"/>
    </location>
</feature>
<feature type="region of interest" description="Disordered" evidence="2">
    <location>
        <begin position="384"/>
        <end position="403"/>
    </location>
</feature>
<feature type="compositionally biased region" description="Low complexity" evidence="2">
    <location>
        <begin position="1276"/>
        <end position="1285"/>
    </location>
</feature>
<feature type="compositionally biased region" description="Low complexity" evidence="2">
    <location>
        <begin position="1027"/>
        <end position="1038"/>
    </location>
</feature>
<feature type="compositionally biased region" description="Pro residues" evidence="2">
    <location>
        <begin position="190"/>
        <end position="202"/>
    </location>
</feature>
<dbReference type="Proteomes" id="UP000218209">
    <property type="component" value="Unassembled WGS sequence"/>
</dbReference>
<reference evidence="3 4" key="1">
    <citation type="submission" date="2017-03" db="EMBL/GenBank/DDBJ databases">
        <title>WGS assembly of Porphyra umbilicalis.</title>
        <authorList>
            <person name="Brawley S.H."/>
            <person name="Blouin N.A."/>
            <person name="Ficko-Blean E."/>
            <person name="Wheeler G.L."/>
            <person name="Lohr M."/>
            <person name="Goodson H.V."/>
            <person name="Jenkins J.W."/>
            <person name="Blaby-Haas C.E."/>
            <person name="Helliwell K.E."/>
            <person name="Chan C."/>
            <person name="Marriage T."/>
            <person name="Bhattacharya D."/>
            <person name="Klein A.S."/>
            <person name="Badis Y."/>
            <person name="Brodie J."/>
            <person name="Cao Y."/>
            <person name="Collen J."/>
            <person name="Dittami S.M."/>
            <person name="Gachon C.M."/>
            <person name="Green B.R."/>
            <person name="Karpowicz S."/>
            <person name="Kim J.W."/>
            <person name="Kudahl U."/>
            <person name="Lin S."/>
            <person name="Michel G."/>
            <person name="Mittag M."/>
            <person name="Olson B.J."/>
            <person name="Pangilinan J."/>
            <person name="Peng Y."/>
            <person name="Qiu H."/>
            <person name="Shu S."/>
            <person name="Singer J.T."/>
            <person name="Smith A.G."/>
            <person name="Sprecher B.N."/>
            <person name="Wagner V."/>
            <person name="Wang W."/>
            <person name="Wang Z.-Y."/>
            <person name="Yan J."/>
            <person name="Yarish C."/>
            <person name="Zoeuner-Riek S."/>
            <person name="Zhuang Y."/>
            <person name="Zou Y."/>
            <person name="Lindquist E.A."/>
            <person name="Grimwood J."/>
            <person name="Barry K."/>
            <person name="Rokhsar D.S."/>
            <person name="Schmutz J."/>
            <person name="Stiller J.W."/>
            <person name="Grossman A.R."/>
            <person name="Prochnik S.E."/>
        </authorList>
    </citation>
    <scope>NUCLEOTIDE SEQUENCE [LARGE SCALE GENOMIC DNA]</scope>
    <source>
        <strain evidence="3">4086291</strain>
    </source>
</reference>
<dbReference type="EMBL" id="KV919494">
    <property type="protein sequence ID" value="OSX69559.1"/>
    <property type="molecule type" value="Genomic_DNA"/>
</dbReference>
<feature type="compositionally biased region" description="Basic and acidic residues" evidence="2">
    <location>
        <begin position="326"/>
        <end position="342"/>
    </location>
</feature>
<evidence type="ECO:0000256" key="1">
    <source>
        <dbReference type="ARBA" id="ARBA00022581"/>
    </source>
</evidence>
<keyword evidence="1" id="KW-0945">Host-virus interaction</keyword>
<feature type="region of interest" description="Disordered" evidence="2">
    <location>
        <begin position="188"/>
        <end position="248"/>
    </location>
</feature>
<feature type="compositionally biased region" description="Polar residues" evidence="2">
    <location>
        <begin position="862"/>
        <end position="874"/>
    </location>
</feature>